<sequence>MPHALCGMVEGKCYVMIAIEDGDRPRRLSSAWARVLAAGTLLTLAGCMVPSDGPLTHEVLSAGADGRSYDIPQTRLVFDVVSIDQRVAGRVSAGKRPGLSSTFGFGGGGGTPVIGVGDRLEVTIFEAGPDGLFSTTERKSTSIPVVVQPDGHGQIPYVGSVRFAGMTIDSARATIVDALKAKAVEPDVIVSLATNASRTVSIQGDVNRSGILPLGLSGQHLSEVIALAGGASKPPYDTYVSLKRGGRTRSVLLQSLIDNPKDDIYVKPDDQIYVSYDPQTFAALGQTGKTGKIPFNAARLSLVEAAALAGGGNVTTADPKGYFVFRYEDEGVYRSVVGDDRFRDLIARGMMPDGEGRYPIVYRLDLAATQSYIVAQTFPVRNKDVVYLARHMATDLAKFLTIVSSGASAAYNIQRTADLL</sequence>
<dbReference type="InterPro" id="IPR003715">
    <property type="entry name" value="Poly_export_N"/>
</dbReference>
<dbReference type="PANTHER" id="PTHR33619">
    <property type="entry name" value="POLYSACCHARIDE EXPORT PROTEIN GFCE-RELATED"/>
    <property type="match status" value="1"/>
</dbReference>
<gene>
    <name evidence="3" type="primary">rkpU_2</name>
    <name evidence="3" type="ORF">GCM10007923_24120</name>
</gene>
<evidence type="ECO:0000259" key="2">
    <source>
        <dbReference type="Pfam" id="PF02563"/>
    </source>
</evidence>
<comment type="caution">
    <text evidence="3">The sequence shown here is derived from an EMBL/GenBank/DDBJ whole genome shotgun (WGS) entry which is preliminary data.</text>
</comment>
<keyword evidence="1" id="KW-0732">Signal</keyword>
<evidence type="ECO:0000313" key="3">
    <source>
        <dbReference type="EMBL" id="GLR51204.1"/>
    </source>
</evidence>
<accession>A0ABQ5ZKE7</accession>
<dbReference type="EMBL" id="BSOP01000018">
    <property type="protein sequence ID" value="GLR51204.1"/>
    <property type="molecule type" value="Genomic_DNA"/>
</dbReference>
<evidence type="ECO:0000313" key="4">
    <source>
        <dbReference type="Proteomes" id="UP001156702"/>
    </source>
</evidence>
<reference evidence="4" key="1">
    <citation type="journal article" date="2019" name="Int. J. Syst. Evol. Microbiol.">
        <title>The Global Catalogue of Microorganisms (GCM) 10K type strain sequencing project: providing services to taxonomists for standard genome sequencing and annotation.</title>
        <authorList>
            <consortium name="The Broad Institute Genomics Platform"/>
            <consortium name="The Broad Institute Genome Sequencing Center for Infectious Disease"/>
            <person name="Wu L."/>
            <person name="Ma J."/>
        </authorList>
    </citation>
    <scope>NUCLEOTIDE SEQUENCE [LARGE SCALE GENOMIC DNA]</scope>
    <source>
        <strain evidence="4">NBRC 102122</strain>
    </source>
</reference>
<dbReference type="Gene3D" id="3.30.1950.10">
    <property type="entry name" value="wza like domain"/>
    <property type="match status" value="1"/>
</dbReference>
<protein>
    <submittedName>
        <fullName evidence="3">Capsule polysaccharide transporter</fullName>
    </submittedName>
</protein>
<proteinExistence type="predicted"/>
<dbReference type="Proteomes" id="UP001156702">
    <property type="component" value="Unassembled WGS sequence"/>
</dbReference>
<organism evidence="3 4">
    <name type="scientific">Shinella yambaruensis</name>
    <dbReference type="NCBI Taxonomy" id="415996"/>
    <lineage>
        <taxon>Bacteria</taxon>
        <taxon>Pseudomonadati</taxon>
        <taxon>Pseudomonadota</taxon>
        <taxon>Alphaproteobacteria</taxon>
        <taxon>Hyphomicrobiales</taxon>
        <taxon>Rhizobiaceae</taxon>
        <taxon>Shinella</taxon>
    </lineage>
</organism>
<feature type="domain" description="Polysaccharide export protein N-terminal" evidence="2">
    <location>
        <begin position="113"/>
        <end position="192"/>
    </location>
</feature>
<dbReference type="Gene3D" id="3.10.560.10">
    <property type="entry name" value="Outer membrane lipoprotein wza domain like"/>
    <property type="match status" value="2"/>
</dbReference>
<name>A0ABQ5ZKE7_9HYPH</name>
<evidence type="ECO:0000256" key="1">
    <source>
        <dbReference type="ARBA" id="ARBA00022729"/>
    </source>
</evidence>
<dbReference type="PANTHER" id="PTHR33619:SF3">
    <property type="entry name" value="POLYSACCHARIDE EXPORT PROTEIN GFCE-RELATED"/>
    <property type="match status" value="1"/>
</dbReference>
<keyword evidence="4" id="KW-1185">Reference proteome</keyword>
<dbReference type="Pfam" id="PF02563">
    <property type="entry name" value="Poly_export"/>
    <property type="match status" value="1"/>
</dbReference>
<dbReference type="InterPro" id="IPR049712">
    <property type="entry name" value="Poly_export"/>
</dbReference>